<name>A0A0B7AL20_9EUPU</name>
<protein>
    <submittedName>
        <fullName evidence="1">Uncharacterized protein</fullName>
    </submittedName>
</protein>
<feature type="non-terminal residue" evidence="1">
    <location>
        <position position="54"/>
    </location>
</feature>
<dbReference type="EMBL" id="HACG01034874">
    <property type="protein sequence ID" value="CEK81739.1"/>
    <property type="molecule type" value="Transcribed_RNA"/>
</dbReference>
<dbReference type="AlphaFoldDB" id="A0A0B7AL20"/>
<reference evidence="1" key="1">
    <citation type="submission" date="2014-12" db="EMBL/GenBank/DDBJ databases">
        <title>Insight into the proteome of Arion vulgaris.</title>
        <authorList>
            <person name="Aradska J."/>
            <person name="Bulat T."/>
            <person name="Smidak R."/>
            <person name="Sarate P."/>
            <person name="Gangsoo J."/>
            <person name="Sialana F."/>
            <person name="Bilban M."/>
            <person name="Lubec G."/>
        </authorList>
    </citation>
    <scope>NUCLEOTIDE SEQUENCE</scope>
    <source>
        <tissue evidence="1">Skin</tissue>
    </source>
</reference>
<gene>
    <name evidence="1" type="primary">ORF127704</name>
</gene>
<evidence type="ECO:0000313" key="1">
    <source>
        <dbReference type="EMBL" id="CEK81739.1"/>
    </source>
</evidence>
<organism evidence="1">
    <name type="scientific">Arion vulgaris</name>
    <dbReference type="NCBI Taxonomy" id="1028688"/>
    <lineage>
        <taxon>Eukaryota</taxon>
        <taxon>Metazoa</taxon>
        <taxon>Spiralia</taxon>
        <taxon>Lophotrochozoa</taxon>
        <taxon>Mollusca</taxon>
        <taxon>Gastropoda</taxon>
        <taxon>Heterobranchia</taxon>
        <taxon>Euthyneura</taxon>
        <taxon>Panpulmonata</taxon>
        <taxon>Eupulmonata</taxon>
        <taxon>Stylommatophora</taxon>
        <taxon>Helicina</taxon>
        <taxon>Arionoidea</taxon>
        <taxon>Arionidae</taxon>
        <taxon>Arion</taxon>
    </lineage>
</organism>
<accession>A0A0B7AL20</accession>
<proteinExistence type="predicted"/>
<sequence length="54" mass="6174">MYIDQNFVVVANILSSVNITKPIPLCVMLGIKDTLKAHPFQHVFFSVHFFLQVI</sequence>